<comment type="caution">
    <text evidence="9">The sequence shown here is derived from an EMBL/GenBank/DDBJ whole genome shotgun (WGS) entry which is preliminary data.</text>
</comment>
<keyword evidence="10" id="KW-1185">Reference proteome</keyword>
<evidence type="ECO:0000313" key="9">
    <source>
        <dbReference type="EMBL" id="ROT98572.1"/>
    </source>
</evidence>
<evidence type="ECO:0000256" key="5">
    <source>
        <dbReference type="ARBA" id="ARBA00022989"/>
    </source>
</evidence>
<feature type="transmembrane region" description="Helical" evidence="7">
    <location>
        <begin position="300"/>
        <end position="322"/>
    </location>
</feature>
<dbReference type="InterPro" id="IPR055348">
    <property type="entry name" value="DctQ"/>
</dbReference>
<keyword evidence="3" id="KW-1003">Cell membrane</keyword>
<evidence type="ECO:0000256" key="2">
    <source>
        <dbReference type="ARBA" id="ARBA00022448"/>
    </source>
</evidence>
<sequence length="355" mass="39976">MEDEDTGGGLWASYENGFTRFVERLQGNVPEGAEPRAPAETTLGAVWDGFLWVIGNLLEAVYNILFALTHPGMWLSWLPEAQLSGRIEDPEAAQALMRVVYYGGSVEFFFAFLVVLLGVTAAGLVYRPFMWGCVRVLEGFANGVGRFFAWAALIMVLQQILIVFMQRVFAASEIGLGFGTTFAKDVSWWSEELKLYNAMIVCLCAAYTFVQGGHVRVDLIYSAVSERTKRVIDMVGCVVLMLPAAIITWMYGWYFLWRHLINPPVSASNTYEQLVEQRFRAASWNVETIGFSPNGFNAYFLFKVLLCAFALMIILQSIAFFYRSWLEWKEGPDSYGRYLDRDTLGAGEEAFDGAH</sequence>
<evidence type="ECO:0000259" key="8">
    <source>
        <dbReference type="Pfam" id="PF04290"/>
    </source>
</evidence>
<evidence type="ECO:0000256" key="6">
    <source>
        <dbReference type="ARBA" id="ARBA00023136"/>
    </source>
</evidence>
<feature type="transmembrane region" description="Helical" evidence="7">
    <location>
        <begin position="231"/>
        <end position="256"/>
    </location>
</feature>
<evidence type="ECO:0000313" key="10">
    <source>
        <dbReference type="Proteomes" id="UP000268016"/>
    </source>
</evidence>
<comment type="caution">
    <text evidence="7">Lacks conserved residue(s) required for the propagation of feature annotation.</text>
</comment>
<dbReference type="GO" id="GO:0022857">
    <property type="term" value="F:transmembrane transporter activity"/>
    <property type="evidence" value="ECO:0007669"/>
    <property type="project" value="UniProtKB-UniRule"/>
</dbReference>
<evidence type="ECO:0000256" key="3">
    <source>
        <dbReference type="ARBA" id="ARBA00022475"/>
    </source>
</evidence>
<dbReference type="Pfam" id="PF04290">
    <property type="entry name" value="DctQ"/>
    <property type="match status" value="1"/>
</dbReference>
<name>A0A3N2QTT0_9RHOB</name>
<dbReference type="OrthoDB" id="9794346at2"/>
<keyword evidence="6 7" id="KW-0472">Membrane</keyword>
<dbReference type="RefSeq" id="WP_123643441.1">
    <property type="nucleotide sequence ID" value="NZ_ML119089.1"/>
</dbReference>
<keyword evidence="5 7" id="KW-1133">Transmembrane helix</keyword>
<dbReference type="Proteomes" id="UP000268016">
    <property type="component" value="Unassembled WGS sequence"/>
</dbReference>
<comment type="function">
    <text evidence="7">Part of the tripartite ATP-independent periplasmic (TRAP) transport system.</text>
</comment>
<feature type="transmembrane region" description="Helical" evidence="7">
    <location>
        <begin position="147"/>
        <end position="169"/>
    </location>
</feature>
<feature type="transmembrane region" description="Helical" evidence="7">
    <location>
        <begin position="193"/>
        <end position="210"/>
    </location>
</feature>
<keyword evidence="4 7" id="KW-0812">Transmembrane</keyword>
<keyword evidence="2 7" id="KW-0813">Transport</keyword>
<dbReference type="AlphaFoldDB" id="A0A3N2QTT0"/>
<accession>A0A3N2QTT0</accession>
<dbReference type="EMBL" id="RDRB01000009">
    <property type="protein sequence ID" value="ROT98572.1"/>
    <property type="molecule type" value="Genomic_DNA"/>
</dbReference>
<evidence type="ECO:0000256" key="1">
    <source>
        <dbReference type="ARBA" id="ARBA00004651"/>
    </source>
</evidence>
<comment type="subunit">
    <text evidence="7">The complex comprises the extracytoplasmic solute receptor protein and the two transmembrane proteins.</text>
</comment>
<comment type="subcellular location">
    <subcellularLocation>
        <location evidence="7">Cell inner membrane</location>
        <topology evidence="7">Multi-pass membrane protein</topology>
    </subcellularLocation>
    <subcellularLocation>
        <location evidence="1">Cell membrane</location>
        <topology evidence="1">Multi-pass membrane protein</topology>
    </subcellularLocation>
</comment>
<feature type="transmembrane region" description="Helical" evidence="7">
    <location>
        <begin position="99"/>
        <end position="126"/>
    </location>
</feature>
<evidence type="ECO:0000256" key="7">
    <source>
        <dbReference type="RuleBase" id="RU369079"/>
    </source>
</evidence>
<organism evidence="9 10">
    <name type="scientific">Histidinibacterium lentulum</name>
    <dbReference type="NCBI Taxonomy" id="2480588"/>
    <lineage>
        <taxon>Bacteria</taxon>
        <taxon>Pseudomonadati</taxon>
        <taxon>Pseudomonadota</taxon>
        <taxon>Alphaproteobacteria</taxon>
        <taxon>Rhodobacterales</taxon>
        <taxon>Paracoccaceae</taxon>
        <taxon>Histidinibacterium</taxon>
    </lineage>
</organism>
<feature type="domain" description="Tripartite ATP-independent periplasmic transporters DctQ component" evidence="8">
    <location>
        <begin position="182"/>
        <end position="252"/>
    </location>
</feature>
<proteinExistence type="inferred from homology"/>
<gene>
    <name evidence="9" type="ORF">EAT49_16675</name>
</gene>
<comment type="similarity">
    <text evidence="7">Belongs to the TRAP transporter small permease family.</text>
</comment>
<dbReference type="GO" id="GO:0005886">
    <property type="term" value="C:plasma membrane"/>
    <property type="evidence" value="ECO:0007669"/>
    <property type="project" value="UniProtKB-SubCell"/>
</dbReference>
<keyword evidence="7" id="KW-0997">Cell inner membrane</keyword>
<protein>
    <recommendedName>
        <fullName evidence="7">TRAP transporter small permease protein</fullName>
    </recommendedName>
</protein>
<evidence type="ECO:0000256" key="4">
    <source>
        <dbReference type="ARBA" id="ARBA00022692"/>
    </source>
</evidence>
<reference evidence="9 10" key="1">
    <citation type="submission" date="2018-10" db="EMBL/GenBank/DDBJ databases">
        <title>Histidinibacterium lentulum gen. nov., sp. nov., a marine bacterium from the culture broth of Picochlorum sp. 122.</title>
        <authorList>
            <person name="Wang G."/>
        </authorList>
    </citation>
    <scope>NUCLEOTIDE SEQUENCE [LARGE SCALE GENOMIC DNA]</scope>
    <source>
        <strain evidence="9 10">B17</strain>
    </source>
</reference>